<gene>
    <name evidence="2" type="ORF">EV696_1029</name>
</gene>
<dbReference type="Pfam" id="PF11871">
    <property type="entry name" value="DUF3391"/>
    <property type="match status" value="1"/>
</dbReference>
<feature type="domain" description="HD-GYP" evidence="1">
    <location>
        <begin position="123"/>
        <end position="319"/>
    </location>
</feature>
<accession>A0A4R6USX0</accession>
<dbReference type="PROSITE" id="PS51832">
    <property type="entry name" value="HD_GYP"/>
    <property type="match status" value="1"/>
</dbReference>
<dbReference type="InterPro" id="IPR021812">
    <property type="entry name" value="DUF3391"/>
</dbReference>
<dbReference type="Proteomes" id="UP000295375">
    <property type="component" value="Unassembled WGS sequence"/>
</dbReference>
<proteinExistence type="predicted"/>
<keyword evidence="3" id="KW-1185">Reference proteome</keyword>
<dbReference type="InterPro" id="IPR003607">
    <property type="entry name" value="HD/PDEase_dom"/>
</dbReference>
<dbReference type="PANTHER" id="PTHR43155">
    <property type="entry name" value="CYCLIC DI-GMP PHOSPHODIESTERASE PA4108-RELATED"/>
    <property type="match status" value="1"/>
</dbReference>
<dbReference type="EMBL" id="SNYM01000002">
    <property type="protein sequence ID" value="TDQ50330.1"/>
    <property type="molecule type" value="Genomic_DNA"/>
</dbReference>
<reference evidence="2 3" key="1">
    <citation type="submission" date="2019-03" db="EMBL/GenBank/DDBJ databases">
        <title>Genomic Encyclopedia of Type Strains, Phase IV (KMG-IV): sequencing the most valuable type-strain genomes for metagenomic binning, comparative biology and taxonomic classification.</title>
        <authorList>
            <person name="Goeker M."/>
        </authorList>
    </citation>
    <scope>NUCLEOTIDE SEQUENCE [LARGE SCALE GENOMIC DNA]</scope>
    <source>
        <strain evidence="2 3">DSM 103792</strain>
    </source>
</reference>
<dbReference type="GO" id="GO:0008081">
    <property type="term" value="F:phosphoric diester hydrolase activity"/>
    <property type="evidence" value="ECO:0007669"/>
    <property type="project" value="UniProtKB-ARBA"/>
</dbReference>
<evidence type="ECO:0000313" key="3">
    <source>
        <dbReference type="Proteomes" id="UP000295375"/>
    </source>
</evidence>
<dbReference type="PANTHER" id="PTHR43155:SF2">
    <property type="entry name" value="CYCLIC DI-GMP PHOSPHODIESTERASE PA4108"/>
    <property type="match status" value="1"/>
</dbReference>
<name>A0A4R6USX0_9GAMM</name>
<dbReference type="Gene3D" id="1.10.3210.10">
    <property type="entry name" value="Hypothetical protein af1432"/>
    <property type="match status" value="1"/>
</dbReference>
<comment type="caution">
    <text evidence="2">The sequence shown here is derived from an EMBL/GenBank/DDBJ whole genome shotgun (WGS) entry which is preliminary data.</text>
</comment>
<dbReference type="SUPFAM" id="SSF109604">
    <property type="entry name" value="HD-domain/PDEase-like"/>
    <property type="match status" value="1"/>
</dbReference>
<dbReference type="Pfam" id="PF13487">
    <property type="entry name" value="HD_5"/>
    <property type="match status" value="1"/>
</dbReference>
<organism evidence="2 3">
    <name type="scientific">Permianibacter aggregans</name>
    <dbReference type="NCBI Taxonomy" id="1510150"/>
    <lineage>
        <taxon>Bacteria</taxon>
        <taxon>Pseudomonadati</taxon>
        <taxon>Pseudomonadota</taxon>
        <taxon>Gammaproteobacteria</taxon>
        <taxon>Pseudomonadales</taxon>
        <taxon>Pseudomonadaceae</taxon>
        <taxon>Permianibacter</taxon>
    </lineage>
</organism>
<sequence length="393" mass="44460">MCVVELDRPWLETPFLFQGFTISSSADIDAVRKYCQYVFIDPDRSQKTPQPNKPAPESKGGLFKLFQRSAAPEPSVPVEQERKQACELYPKQSALVRNFMDEIRLGRAIDVKILEQGVDDTVESILRNPNAMLWLAQMRQKTAALEQHAMNTCILAIAFGRYLGLPKEELKKLGLCALVHDFGMVKVPDAIVRKAGTLTEAEKQEMQKHTEYGRDLLMTVKDLYFGAVDVAHTHHEWFNGKGYPRGLDSSQLSPFTRIISVVDAYDDMMTEHSYAPARTAYEALKAIHEGRGSQFDEGLTRYFVEMIGVFPVGSLVELNTGEIAIVISTDRQQPMRPKLIRVRDYRRQSCREEIIELSALDSDKIKIVRILRNGDYGLDAVALHNRALNAELP</sequence>
<evidence type="ECO:0000259" key="1">
    <source>
        <dbReference type="PROSITE" id="PS51832"/>
    </source>
</evidence>
<dbReference type="CDD" id="cd00077">
    <property type="entry name" value="HDc"/>
    <property type="match status" value="1"/>
</dbReference>
<dbReference type="InterPro" id="IPR037522">
    <property type="entry name" value="HD_GYP_dom"/>
</dbReference>
<dbReference type="AlphaFoldDB" id="A0A4R6USX0"/>
<evidence type="ECO:0000313" key="2">
    <source>
        <dbReference type="EMBL" id="TDQ50330.1"/>
    </source>
</evidence>
<protein>
    <submittedName>
        <fullName evidence="2">HD-GYP domain-containing protein (C-di-GMP phosphodiesterase class II)</fullName>
    </submittedName>
</protein>